<evidence type="ECO:0000313" key="4">
    <source>
        <dbReference type="Proteomes" id="UP000180246"/>
    </source>
</evidence>
<keyword evidence="1" id="KW-0597">Phosphoprotein</keyword>
<proteinExistence type="predicted"/>
<dbReference type="InterPro" id="IPR001789">
    <property type="entry name" value="Sig_transdc_resp-reg_receiver"/>
</dbReference>
<protein>
    <submittedName>
        <fullName evidence="3">Response regulator</fullName>
    </submittedName>
</protein>
<dbReference type="RefSeq" id="WP_071363612.1">
    <property type="nucleotide sequence ID" value="NZ_JRYB01000001.1"/>
</dbReference>
<dbReference type="PANTHER" id="PTHR43228:SF1">
    <property type="entry name" value="TWO-COMPONENT RESPONSE REGULATOR ARR22"/>
    <property type="match status" value="1"/>
</dbReference>
<evidence type="ECO:0000259" key="2">
    <source>
        <dbReference type="PROSITE" id="PS50110"/>
    </source>
</evidence>
<dbReference type="EMBL" id="JRYB01000001">
    <property type="protein sequence ID" value="OIJ39974.1"/>
    <property type="molecule type" value="Genomic_DNA"/>
</dbReference>
<dbReference type="Pfam" id="PF00072">
    <property type="entry name" value="Response_reg"/>
    <property type="match status" value="1"/>
</dbReference>
<sequence>MKVLVVDDDIVARMMLMHLVDSCGNHAILEAEDGADAWRQLESGLRPDIVFCDLRMPHLSGLQLLQRVRAGADTAALPFVLVSAASDGATLDEAAALGASGYIVKPFRQEDVRAQFTRLFPALAGAEGLAEAPDEAPDEVARRLGIDHARLRLYLDGLARQLQVAMHEPPAGDEGTQARLNRLREGCKTLGLYGAAAALATVAEARSPAPHDVAAALATAGAAVARQAGRAAHG</sequence>
<evidence type="ECO:0000313" key="3">
    <source>
        <dbReference type="EMBL" id="OIJ39974.1"/>
    </source>
</evidence>
<organism evidence="3 4">
    <name type="scientific">Massilia timonae</name>
    <dbReference type="NCBI Taxonomy" id="47229"/>
    <lineage>
        <taxon>Bacteria</taxon>
        <taxon>Pseudomonadati</taxon>
        <taxon>Pseudomonadota</taxon>
        <taxon>Betaproteobacteria</taxon>
        <taxon>Burkholderiales</taxon>
        <taxon>Oxalobacteraceae</taxon>
        <taxon>Telluria group</taxon>
        <taxon>Massilia</taxon>
    </lineage>
</organism>
<gene>
    <name evidence="3" type="ORF">LO55_5155</name>
</gene>
<dbReference type="Gene3D" id="3.40.50.2300">
    <property type="match status" value="1"/>
</dbReference>
<dbReference type="PANTHER" id="PTHR43228">
    <property type="entry name" value="TWO-COMPONENT RESPONSE REGULATOR"/>
    <property type="match status" value="1"/>
</dbReference>
<dbReference type="GO" id="GO:0000160">
    <property type="term" value="P:phosphorelay signal transduction system"/>
    <property type="evidence" value="ECO:0007669"/>
    <property type="project" value="InterPro"/>
</dbReference>
<evidence type="ECO:0000256" key="1">
    <source>
        <dbReference type="PROSITE-ProRule" id="PRU00169"/>
    </source>
</evidence>
<reference evidence="3 4" key="1">
    <citation type="submission" date="2014-10" db="EMBL/GenBank/DDBJ databases">
        <authorList>
            <person name="Seo M.-J."/>
            <person name="Seok Y.J."/>
            <person name="Cha I.-T."/>
        </authorList>
    </citation>
    <scope>NUCLEOTIDE SEQUENCE [LARGE SCALE GENOMIC DNA]</scope>
    <source>
        <strain evidence="3 4">NEU</strain>
    </source>
</reference>
<feature type="modified residue" description="4-aspartylphosphate" evidence="1">
    <location>
        <position position="53"/>
    </location>
</feature>
<dbReference type="SUPFAM" id="SSF52172">
    <property type="entry name" value="CheY-like"/>
    <property type="match status" value="1"/>
</dbReference>
<comment type="caution">
    <text evidence="3">The sequence shown here is derived from an EMBL/GenBank/DDBJ whole genome shotgun (WGS) entry which is preliminary data.</text>
</comment>
<dbReference type="SMART" id="SM00448">
    <property type="entry name" value="REC"/>
    <property type="match status" value="1"/>
</dbReference>
<feature type="domain" description="Response regulatory" evidence="2">
    <location>
        <begin position="2"/>
        <end position="120"/>
    </location>
</feature>
<dbReference type="InterPro" id="IPR011006">
    <property type="entry name" value="CheY-like_superfamily"/>
</dbReference>
<accession>A0A1S2N5V5</accession>
<dbReference type="Proteomes" id="UP000180246">
    <property type="component" value="Unassembled WGS sequence"/>
</dbReference>
<dbReference type="PROSITE" id="PS50110">
    <property type="entry name" value="RESPONSE_REGULATORY"/>
    <property type="match status" value="1"/>
</dbReference>
<name>A0A1S2N5V5_9BURK</name>
<dbReference type="InterPro" id="IPR052048">
    <property type="entry name" value="ST_Response_Regulator"/>
</dbReference>
<dbReference type="AlphaFoldDB" id="A0A1S2N5V5"/>